<proteinExistence type="predicted"/>
<comment type="caution">
    <text evidence="1">The sequence shown here is derived from an EMBL/GenBank/DDBJ whole genome shotgun (WGS) entry which is preliminary data.</text>
</comment>
<gene>
    <name evidence="1" type="ORF">J2X20_005692</name>
</gene>
<protein>
    <submittedName>
        <fullName evidence="1">Uncharacterized protein</fullName>
    </submittedName>
</protein>
<evidence type="ECO:0000313" key="2">
    <source>
        <dbReference type="Proteomes" id="UP001180453"/>
    </source>
</evidence>
<keyword evidence="2" id="KW-1185">Reference proteome</keyword>
<evidence type="ECO:0000313" key="1">
    <source>
        <dbReference type="EMBL" id="MDR7273007.1"/>
    </source>
</evidence>
<dbReference type="EMBL" id="JAVDXU010000007">
    <property type="protein sequence ID" value="MDR7273007.1"/>
    <property type="molecule type" value="Genomic_DNA"/>
</dbReference>
<dbReference type="Proteomes" id="UP001180453">
    <property type="component" value="Unassembled WGS sequence"/>
</dbReference>
<name>A0ABU1YVY7_ROSSA</name>
<reference evidence="1 2" key="1">
    <citation type="submission" date="2023-07" db="EMBL/GenBank/DDBJ databases">
        <title>Sorghum-associated microbial communities from plants grown in Nebraska, USA.</title>
        <authorList>
            <person name="Schachtman D."/>
        </authorList>
    </citation>
    <scope>NUCLEOTIDE SEQUENCE [LARGE SCALE GENOMIC DNA]</scope>
    <source>
        <strain evidence="1 2">BE314</strain>
    </source>
</reference>
<sequence>MVAVVTYRAERWAAPEPARQAMCLRLDAASIAVPTGDRLMYSSDEGSTNV</sequence>
<organism evidence="1 2">
    <name type="scientific">Roseateles saccharophilus</name>
    <name type="common">Pseudomonas saccharophila</name>
    <dbReference type="NCBI Taxonomy" id="304"/>
    <lineage>
        <taxon>Bacteria</taxon>
        <taxon>Pseudomonadati</taxon>
        <taxon>Pseudomonadota</taxon>
        <taxon>Betaproteobacteria</taxon>
        <taxon>Burkholderiales</taxon>
        <taxon>Sphaerotilaceae</taxon>
        <taxon>Roseateles</taxon>
    </lineage>
</organism>
<accession>A0ABU1YVY7</accession>